<dbReference type="Proteomes" id="UP000715441">
    <property type="component" value="Unassembled WGS sequence"/>
</dbReference>
<sequence length="352" mass="37086">MRYRIAAAVVVVLLLAAGGLWYFRGTPALHVTAEFTQADGVFPGNKVTILGVPVGTVTTVTPEGGTVRVDMTLPADTQLPSTVEAWIVNPSVISEKYVELSAYRGGNTAGDAPTIPVQRTHAPLSWDQLSASLDTVLTALGPTAGQALHTGAALLDGNGQRVRDAVRDIAQASSLLGGHTGDITALLDSLDTLVRIVTDNKSTVDNVTREVGQAADMFDQQRDAIGSALSQLSDVLTRVAGLVHRQGQPLMTDLDRLTQLTNTILVHQRSLTEVLDTAPLAFGNFGRALTPDHRLRIRLDVSTNLSQFPAAQQLCEKFPIPLCSGPGVVNPIPFPPDVTSALGLGSVLGGGR</sequence>
<evidence type="ECO:0000259" key="1">
    <source>
        <dbReference type="Pfam" id="PF02470"/>
    </source>
</evidence>
<dbReference type="Pfam" id="PF02470">
    <property type="entry name" value="MlaD"/>
    <property type="match status" value="1"/>
</dbReference>
<evidence type="ECO:0000313" key="2">
    <source>
        <dbReference type="EMBL" id="NKQ52713.1"/>
    </source>
</evidence>
<proteinExistence type="predicted"/>
<dbReference type="InterPro" id="IPR005693">
    <property type="entry name" value="Mce"/>
</dbReference>
<gene>
    <name evidence="2" type="ORF">HFP15_07445</name>
</gene>
<keyword evidence="3" id="KW-1185">Reference proteome</keyword>
<feature type="domain" description="Mce/MlaD" evidence="1">
    <location>
        <begin position="29"/>
        <end position="102"/>
    </location>
</feature>
<dbReference type="NCBIfam" id="TIGR00996">
    <property type="entry name" value="Mtu_fam_mce"/>
    <property type="match status" value="1"/>
</dbReference>
<dbReference type="EMBL" id="JAAXLS010000003">
    <property type="protein sequence ID" value="NKQ52713.1"/>
    <property type="molecule type" value="Genomic_DNA"/>
</dbReference>
<evidence type="ECO:0000313" key="3">
    <source>
        <dbReference type="Proteomes" id="UP000715441"/>
    </source>
</evidence>
<reference evidence="2 3" key="1">
    <citation type="submission" date="2020-04" db="EMBL/GenBank/DDBJ databases">
        <title>Novel species.</title>
        <authorList>
            <person name="Teo W.F.A."/>
            <person name="Lipun K."/>
            <person name="Srisuk N."/>
            <person name="Duangmal K."/>
        </authorList>
    </citation>
    <scope>NUCLEOTIDE SEQUENCE [LARGE SCALE GENOMIC DNA]</scope>
    <source>
        <strain evidence="2 3">K13G38</strain>
    </source>
</reference>
<name>A0ABX1IYX3_9PSEU</name>
<comment type="caution">
    <text evidence="2">The sequence shown here is derived from an EMBL/GenBank/DDBJ whole genome shotgun (WGS) entry which is preliminary data.</text>
</comment>
<dbReference type="InterPro" id="IPR052336">
    <property type="entry name" value="MlaD_Phospholipid_Transporter"/>
</dbReference>
<dbReference type="PANTHER" id="PTHR33371:SF4">
    <property type="entry name" value="INTERMEMBRANE PHOSPHOLIPID TRANSPORT SYSTEM BINDING PROTEIN MLAD"/>
    <property type="match status" value="1"/>
</dbReference>
<protein>
    <submittedName>
        <fullName evidence="2">MCE family protein</fullName>
    </submittedName>
</protein>
<dbReference type="PANTHER" id="PTHR33371">
    <property type="entry name" value="INTERMEMBRANE PHOSPHOLIPID TRANSPORT SYSTEM BINDING PROTEIN MLAD-RELATED"/>
    <property type="match status" value="1"/>
</dbReference>
<accession>A0ABX1IYX3</accession>
<dbReference type="RefSeq" id="WP_168512862.1">
    <property type="nucleotide sequence ID" value="NZ_JAAXLS010000003.1"/>
</dbReference>
<organism evidence="2 3">
    <name type="scientific">Amycolatopsis acididurans</name>
    <dbReference type="NCBI Taxonomy" id="2724524"/>
    <lineage>
        <taxon>Bacteria</taxon>
        <taxon>Bacillati</taxon>
        <taxon>Actinomycetota</taxon>
        <taxon>Actinomycetes</taxon>
        <taxon>Pseudonocardiales</taxon>
        <taxon>Pseudonocardiaceae</taxon>
        <taxon>Amycolatopsis</taxon>
    </lineage>
</organism>
<dbReference type="InterPro" id="IPR003399">
    <property type="entry name" value="Mce/MlaD"/>
</dbReference>